<gene>
    <name evidence="1" type="ORF">GALL_536960</name>
</gene>
<reference evidence="1" key="1">
    <citation type="submission" date="2016-10" db="EMBL/GenBank/DDBJ databases">
        <title>Sequence of Gallionella enrichment culture.</title>
        <authorList>
            <person name="Poehlein A."/>
            <person name="Muehling M."/>
            <person name="Daniel R."/>
        </authorList>
    </citation>
    <scope>NUCLEOTIDE SEQUENCE</scope>
</reference>
<dbReference type="EMBL" id="MLJW01007866">
    <property type="protein sequence ID" value="OIQ64752.1"/>
    <property type="molecule type" value="Genomic_DNA"/>
</dbReference>
<proteinExistence type="predicted"/>
<comment type="caution">
    <text evidence="1">The sequence shown here is derived from an EMBL/GenBank/DDBJ whole genome shotgun (WGS) entry which is preliminary data.</text>
</comment>
<organism evidence="1">
    <name type="scientific">mine drainage metagenome</name>
    <dbReference type="NCBI Taxonomy" id="410659"/>
    <lineage>
        <taxon>unclassified sequences</taxon>
        <taxon>metagenomes</taxon>
        <taxon>ecological metagenomes</taxon>
    </lineage>
</organism>
<dbReference type="AlphaFoldDB" id="A0A1J5P289"/>
<protein>
    <submittedName>
        <fullName evidence="1">Uncharacterized protein</fullName>
    </submittedName>
</protein>
<evidence type="ECO:0000313" key="1">
    <source>
        <dbReference type="EMBL" id="OIQ64752.1"/>
    </source>
</evidence>
<sequence>MTTPISTIRRLRPEPWLTAKDLRVQLLRYAPGVSGETNFARLLPLLPYSFLPGGKRRLYRLSAVLAAMERLQTLVQPPLATADPALLTTVLHRRRSRKSA</sequence>
<name>A0A1J5P289_9ZZZZ</name>
<accession>A0A1J5P289</accession>